<comment type="caution">
    <text evidence="1">The sequence shown here is derived from an EMBL/GenBank/DDBJ whole genome shotgun (WGS) entry which is preliminary data.</text>
</comment>
<gene>
    <name evidence="1" type="ORF">Ae201684_013194</name>
</gene>
<dbReference type="AlphaFoldDB" id="A0A6G0WPD8"/>
<dbReference type="Proteomes" id="UP000481153">
    <property type="component" value="Unassembled WGS sequence"/>
</dbReference>
<proteinExistence type="predicted"/>
<reference evidence="1 2" key="1">
    <citation type="submission" date="2019-07" db="EMBL/GenBank/DDBJ databases">
        <title>Genomics analysis of Aphanomyces spp. identifies a new class of oomycete effector associated with host adaptation.</title>
        <authorList>
            <person name="Gaulin E."/>
        </authorList>
    </citation>
    <scope>NUCLEOTIDE SEQUENCE [LARGE SCALE GENOMIC DNA]</scope>
    <source>
        <strain evidence="1 2">ATCC 201684</strain>
    </source>
</reference>
<evidence type="ECO:0000313" key="1">
    <source>
        <dbReference type="EMBL" id="KAF0729217.1"/>
    </source>
</evidence>
<accession>A0A6G0WPD8</accession>
<dbReference type="VEuPathDB" id="FungiDB:AeMF1_003614"/>
<evidence type="ECO:0000313" key="2">
    <source>
        <dbReference type="Proteomes" id="UP000481153"/>
    </source>
</evidence>
<organism evidence="1 2">
    <name type="scientific">Aphanomyces euteiches</name>
    <dbReference type="NCBI Taxonomy" id="100861"/>
    <lineage>
        <taxon>Eukaryota</taxon>
        <taxon>Sar</taxon>
        <taxon>Stramenopiles</taxon>
        <taxon>Oomycota</taxon>
        <taxon>Saprolegniomycetes</taxon>
        <taxon>Saprolegniales</taxon>
        <taxon>Verrucalvaceae</taxon>
        <taxon>Aphanomyces</taxon>
    </lineage>
</organism>
<name>A0A6G0WPD8_9STRA</name>
<dbReference type="EMBL" id="VJMJ01000167">
    <property type="protein sequence ID" value="KAF0729217.1"/>
    <property type="molecule type" value="Genomic_DNA"/>
</dbReference>
<keyword evidence="2" id="KW-1185">Reference proteome</keyword>
<protein>
    <submittedName>
        <fullName evidence="1">Uncharacterized protein</fullName>
    </submittedName>
</protein>
<sequence>MAHSLGASQIDIRTAFGWVDGGHRDFGLGQGFILAVMHIGYYMDILQQQQQRGLDPVQLVHHQHIEGPTQRSIGSLLFVDDALDVATSYAGIQHRATTSNIFTGKYASGGVFGAEKSFMLYLSSTHHPATSLNNGLGEPQPVKILAPIEGFKHLGIHQGAGAQWAANTQALWRKLKRQAEQIAPKRLTGAELRYIVNAVWLPSILYRCALSDSLSIVSAFDVLIRKTTKRVLQLPHDHPTEWFYDTMDGLGLQNCEHLSRSQRLYHVLRIANDAGSPAYDALMDAMETYQLQMGLTDHPLATPVPPPTSDQSFLGTAIRIAAANTHNYTIHATWQSPPQCISTRPCDQSIWHHLSPQLSTKLLQINKVARLKVRWLGDITNERGTQLLSLETLRLRFGWAAQHLAFEHIWSAIPLAPQPPRYALRQSTLPWANDRPPKADRPSATIRQRLNPLPLLLNPLGRARSVQTQGIHTIHIPLGALLIIPILLTRPGQPDVLSYQIGRRDSIQTRIVPTGTEIAVTNWYEQRKGSGIWYAPSKRELRRSTRLTP</sequence>